<organism evidence="1 2">
    <name type="scientific">Caerostris extrusa</name>
    <name type="common">Bark spider</name>
    <name type="synonym">Caerostris bankana</name>
    <dbReference type="NCBI Taxonomy" id="172846"/>
    <lineage>
        <taxon>Eukaryota</taxon>
        <taxon>Metazoa</taxon>
        <taxon>Ecdysozoa</taxon>
        <taxon>Arthropoda</taxon>
        <taxon>Chelicerata</taxon>
        <taxon>Arachnida</taxon>
        <taxon>Araneae</taxon>
        <taxon>Araneomorphae</taxon>
        <taxon>Entelegynae</taxon>
        <taxon>Araneoidea</taxon>
        <taxon>Araneidae</taxon>
        <taxon>Caerostris</taxon>
    </lineage>
</organism>
<gene>
    <name evidence="1" type="ORF">CEXT_702541</name>
</gene>
<protein>
    <submittedName>
        <fullName evidence="1">Uncharacterized protein</fullName>
    </submittedName>
</protein>
<evidence type="ECO:0000313" key="2">
    <source>
        <dbReference type="Proteomes" id="UP001054945"/>
    </source>
</evidence>
<evidence type="ECO:0000313" key="1">
    <source>
        <dbReference type="EMBL" id="GIY43552.1"/>
    </source>
</evidence>
<sequence>MNLEESGLSCQTSGDKIIIAVLNSASFRVDAIDGHDTSEMSCLLEVEGPKFLILEDTASRIRWAQLRCSA</sequence>
<keyword evidence="2" id="KW-1185">Reference proteome</keyword>
<accession>A0AAV4TDU4</accession>
<reference evidence="1 2" key="1">
    <citation type="submission" date="2021-06" db="EMBL/GenBank/DDBJ databases">
        <title>Caerostris extrusa draft genome.</title>
        <authorList>
            <person name="Kono N."/>
            <person name="Arakawa K."/>
        </authorList>
    </citation>
    <scope>NUCLEOTIDE SEQUENCE [LARGE SCALE GENOMIC DNA]</scope>
</reference>
<proteinExistence type="predicted"/>
<dbReference type="EMBL" id="BPLR01010990">
    <property type="protein sequence ID" value="GIY43552.1"/>
    <property type="molecule type" value="Genomic_DNA"/>
</dbReference>
<name>A0AAV4TDU4_CAEEX</name>
<comment type="caution">
    <text evidence="1">The sequence shown here is derived from an EMBL/GenBank/DDBJ whole genome shotgun (WGS) entry which is preliminary data.</text>
</comment>
<dbReference type="AlphaFoldDB" id="A0AAV4TDU4"/>
<dbReference type="Proteomes" id="UP001054945">
    <property type="component" value="Unassembled WGS sequence"/>
</dbReference>